<protein>
    <submittedName>
        <fullName evidence="2">Uncharacterized protein</fullName>
    </submittedName>
</protein>
<gene>
    <name evidence="1" type="ORF">NS506_02004</name>
    <name evidence="2" type="ORF">NSK11_contig00034-0016</name>
</gene>
<dbReference type="KEGG" id="nsr:NS506_02004"/>
<dbReference type="EMBL" id="BBYQ01000034">
    <property type="protein sequence ID" value="GAP28382.1"/>
    <property type="molecule type" value="Genomic_DNA"/>
</dbReference>
<name>A0ABC9YSH8_9NOCA</name>
<dbReference type="GeneID" id="93370217"/>
<reference evidence="1 4" key="3">
    <citation type="submission" date="2016-10" db="EMBL/GenBank/DDBJ databases">
        <title>Genome sequence of Nocardia seriolae strain EM150506, isolated from Anguila japonica.</title>
        <authorList>
            <person name="Han H.-J."/>
        </authorList>
    </citation>
    <scope>NUCLEOTIDE SEQUENCE [LARGE SCALE GENOMIC DNA]</scope>
    <source>
        <strain evidence="1 4">EM150506</strain>
    </source>
</reference>
<evidence type="ECO:0000313" key="3">
    <source>
        <dbReference type="Proteomes" id="UP000037179"/>
    </source>
</evidence>
<dbReference type="RefSeq" id="WP_256255711.1">
    <property type="nucleotide sequence ID" value="NZ_AP017900.1"/>
</dbReference>
<evidence type="ECO:0000313" key="4">
    <source>
        <dbReference type="Proteomes" id="UP000180166"/>
    </source>
</evidence>
<dbReference type="Proteomes" id="UP000180166">
    <property type="component" value="Chromosome"/>
</dbReference>
<dbReference type="AlphaFoldDB" id="A0ABC9YSH8"/>
<proteinExistence type="predicted"/>
<accession>A0ABC9YSH8</accession>
<dbReference type="Proteomes" id="UP000037179">
    <property type="component" value="Unassembled WGS sequence"/>
</dbReference>
<sequence length="41" mass="4119">MSDQESNTQETAAADGIAAMMAAWDIKGTSDSADAAGDADK</sequence>
<organism evidence="2 3">
    <name type="scientific">Nocardia seriolae</name>
    <dbReference type="NCBI Taxonomy" id="37332"/>
    <lineage>
        <taxon>Bacteria</taxon>
        <taxon>Bacillati</taxon>
        <taxon>Actinomycetota</taxon>
        <taxon>Actinomycetes</taxon>
        <taxon>Mycobacteriales</taxon>
        <taxon>Nocardiaceae</taxon>
        <taxon>Nocardia</taxon>
    </lineage>
</organism>
<dbReference type="EMBL" id="CP017839">
    <property type="protein sequence ID" value="APA96071.1"/>
    <property type="molecule type" value="Genomic_DNA"/>
</dbReference>
<reference evidence="3" key="1">
    <citation type="submission" date="2015-07" db="EMBL/GenBank/DDBJ databases">
        <title>Nocardia seriolae U-1 whole genome shotgun sequence.</title>
        <authorList>
            <person name="Imajoh M."/>
            <person name="Fukumoto Y."/>
            <person name="Sukeda M."/>
            <person name="Yamane J."/>
            <person name="Yamasaki K."/>
            <person name="Shimizu M."/>
            <person name="Ohnishi K."/>
            <person name="Oshima S."/>
        </authorList>
    </citation>
    <scope>NUCLEOTIDE SEQUENCE [LARGE SCALE GENOMIC DNA]</scope>
    <source>
        <strain evidence="3">U-1</strain>
    </source>
</reference>
<reference evidence="2 3" key="2">
    <citation type="journal article" date="2016" name="Genome Announc.">
        <title>Draft Genome Sequence of Erythromycin- and Oxytetracycline-Sensitive Nocardia seriolae Strain U-1 (NBRC 110359).</title>
        <authorList>
            <person name="Imajoh M."/>
            <person name="Sukeda M."/>
            <person name="Shimizu M."/>
            <person name="Yamane J."/>
            <person name="Ohnishi K."/>
            <person name="Oshima S."/>
        </authorList>
    </citation>
    <scope>NUCLEOTIDE SEQUENCE [LARGE SCALE GENOMIC DNA]</scope>
    <source>
        <strain evidence="2 3">U-1</strain>
    </source>
</reference>
<keyword evidence="3" id="KW-1185">Reference proteome</keyword>
<evidence type="ECO:0000313" key="2">
    <source>
        <dbReference type="EMBL" id="GAP28382.1"/>
    </source>
</evidence>
<evidence type="ECO:0000313" key="1">
    <source>
        <dbReference type="EMBL" id="APA96071.1"/>
    </source>
</evidence>